<evidence type="ECO:0000313" key="3">
    <source>
        <dbReference type="Proteomes" id="UP000316213"/>
    </source>
</evidence>
<feature type="domain" description="DUF58" evidence="1">
    <location>
        <begin position="257"/>
        <end position="443"/>
    </location>
</feature>
<dbReference type="PANTHER" id="PTHR34351">
    <property type="entry name" value="SLR1927 PROTEIN-RELATED"/>
    <property type="match status" value="1"/>
</dbReference>
<reference evidence="2 3" key="1">
    <citation type="submission" date="2019-02" db="EMBL/GenBank/DDBJ databases">
        <title>Deep-cultivation of Planctomycetes and their phenomic and genomic characterization uncovers novel biology.</title>
        <authorList>
            <person name="Wiegand S."/>
            <person name="Jogler M."/>
            <person name="Boedeker C."/>
            <person name="Pinto D."/>
            <person name="Vollmers J."/>
            <person name="Rivas-Marin E."/>
            <person name="Kohn T."/>
            <person name="Peeters S.H."/>
            <person name="Heuer A."/>
            <person name="Rast P."/>
            <person name="Oberbeckmann S."/>
            <person name="Bunk B."/>
            <person name="Jeske O."/>
            <person name="Meyerdierks A."/>
            <person name="Storesund J.E."/>
            <person name="Kallscheuer N."/>
            <person name="Luecker S."/>
            <person name="Lage O.M."/>
            <person name="Pohl T."/>
            <person name="Merkel B.J."/>
            <person name="Hornburger P."/>
            <person name="Mueller R.-W."/>
            <person name="Bruemmer F."/>
            <person name="Labrenz M."/>
            <person name="Spormann A.M."/>
            <person name="Op Den Camp H."/>
            <person name="Overmann J."/>
            <person name="Amann R."/>
            <person name="Jetten M.S.M."/>
            <person name="Mascher T."/>
            <person name="Medema M.H."/>
            <person name="Devos D.P."/>
            <person name="Kaster A.-K."/>
            <person name="Ovreas L."/>
            <person name="Rohde M."/>
            <person name="Galperin M.Y."/>
            <person name="Jogler C."/>
        </authorList>
    </citation>
    <scope>NUCLEOTIDE SEQUENCE [LARGE SCALE GENOMIC DNA]</scope>
    <source>
        <strain evidence="2 3">Pla100</strain>
    </source>
</reference>
<accession>A0A5C6A448</accession>
<comment type="caution">
    <text evidence="2">The sequence shown here is derived from an EMBL/GenBank/DDBJ whole genome shotgun (WGS) entry which is preliminary data.</text>
</comment>
<dbReference type="RefSeq" id="WP_231603190.1">
    <property type="nucleotide sequence ID" value="NZ_SJPM01000008.1"/>
</dbReference>
<dbReference type="Pfam" id="PF01882">
    <property type="entry name" value="DUF58"/>
    <property type="match status" value="1"/>
</dbReference>
<gene>
    <name evidence="2" type="ORF">Pla100_37960</name>
</gene>
<protein>
    <recommendedName>
        <fullName evidence="1">DUF58 domain-containing protein</fullName>
    </recommendedName>
</protein>
<evidence type="ECO:0000259" key="1">
    <source>
        <dbReference type="Pfam" id="PF01882"/>
    </source>
</evidence>
<proteinExistence type="predicted"/>
<dbReference type="Proteomes" id="UP000316213">
    <property type="component" value="Unassembled WGS sequence"/>
</dbReference>
<name>A0A5C6A448_9BACT</name>
<sequence>MDRRSTRHRLTRLGFQVMLIGLFGMLGGSLNGLNLLIVVAAMVLATLFTQWRMSRAMIDSLRIDRRMPAEAFAGKPVRIRYQVNNENRLMPLWLIRLEDGLQRITTSQNENETNSSIGIRSGNTAKRRGHVENGGGFRGTIERLLSNRSGTAEDPGFQRTSTSVGLLMPGQTTSAFYDITTYHRGRYRLGRWHVSTLAPFALSNAYRESIREEDFMDVYPKLLRLQRTWQRLMPSRIGNVSSTAQRQGPSDDVFFGLREYRYGDSPRHIHWRTTARLGEPAVRQFEQQRQYDLCLLVDAWSSSTDDDARKKPIALNANGTSVESDEMAERAISLAASVLVELSQGSHSRVLLVVAGKEIEVVTSGASQAGLRRMLQSLARVQVASHVPLSDAILQASSAVKRLPDMVVMSSRSQTRAVASDAATSLSLKRWKARSQLIWVDVTHKDFSRWAVDGPFHGALSNQ</sequence>
<dbReference type="InterPro" id="IPR002881">
    <property type="entry name" value="DUF58"/>
</dbReference>
<dbReference type="EMBL" id="SJPM01000008">
    <property type="protein sequence ID" value="TWT94186.1"/>
    <property type="molecule type" value="Genomic_DNA"/>
</dbReference>
<keyword evidence="3" id="KW-1185">Reference proteome</keyword>
<evidence type="ECO:0000313" key="2">
    <source>
        <dbReference type="EMBL" id="TWT94186.1"/>
    </source>
</evidence>
<dbReference type="PANTHER" id="PTHR34351:SF1">
    <property type="entry name" value="SLR1927 PROTEIN"/>
    <property type="match status" value="1"/>
</dbReference>
<organism evidence="2 3">
    <name type="scientific">Neorhodopirellula pilleata</name>
    <dbReference type="NCBI Taxonomy" id="2714738"/>
    <lineage>
        <taxon>Bacteria</taxon>
        <taxon>Pseudomonadati</taxon>
        <taxon>Planctomycetota</taxon>
        <taxon>Planctomycetia</taxon>
        <taxon>Pirellulales</taxon>
        <taxon>Pirellulaceae</taxon>
        <taxon>Neorhodopirellula</taxon>
    </lineage>
</organism>
<dbReference type="AlphaFoldDB" id="A0A5C6A448"/>